<dbReference type="EMBL" id="CP065668">
    <property type="protein sequence ID" value="QPS11594.1"/>
    <property type="molecule type" value="Genomic_DNA"/>
</dbReference>
<evidence type="ECO:0000313" key="2">
    <source>
        <dbReference type="EMBL" id="QPS11594.1"/>
    </source>
</evidence>
<proteinExistence type="predicted"/>
<dbReference type="RefSeq" id="WP_197957511.1">
    <property type="nucleotide sequence ID" value="NZ_CP065668.1"/>
</dbReference>
<dbReference type="Gene3D" id="3.90.1340.10">
    <property type="entry name" value="Phage tail collar domain"/>
    <property type="match status" value="1"/>
</dbReference>
<dbReference type="InterPro" id="IPR037053">
    <property type="entry name" value="Phage_tail_collar_dom_sf"/>
</dbReference>
<dbReference type="InterPro" id="IPR011083">
    <property type="entry name" value="Phage_tail_collar_dom"/>
</dbReference>
<name>A0A7T2S9U2_DELAC</name>
<dbReference type="Pfam" id="PF07484">
    <property type="entry name" value="Collar"/>
    <property type="match status" value="1"/>
</dbReference>
<dbReference type="SUPFAM" id="SSF88874">
    <property type="entry name" value="Receptor-binding domain of short tail fibre protein gp12"/>
    <property type="match status" value="1"/>
</dbReference>
<reference evidence="2 3" key="1">
    <citation type="submission" date="2020-12" db="EMBL/GenBank/DDBJ databases">
        <title>FDA dAtabase for Regulatory Grade micrObial Sequences (FDA-ARGOS): Supporting development and validation of Infectious Disease Dx tests.</title>
        <authorList>
            <person name="Sproer C."/>
            <person name="Gronow S."/>
            <person name="Severitt S."/>
            <person name="Schroder I."/>
            <person name="Tallon L."/>
            <person name="Sadzewicz L."/>
            <person name="Zhao X."/>
            <person name="Boylan J."/>
            <person name="Ott S."/>
            <person name="Bowen H."/>
            <person name="Vavikolanu K."/>
            <person name="Mehta A."/>
            <person name="Aluvathingal J."/>
            <person name="Nadendla S."/>
            <person name="Lowell S."/>
            <person name="Myers T."/>
            <person name="Yan Y."/>
            <person name="Sichtig H."/>
        </authorList>
    </citation>
    <scope>NUCLEOTIDE SEQUENCE [LARGE SCALE GENOMIC DNA]</scope>
    <source>
        <strain evidence="2 3">FDAARGOS_909</strain>
    </source>
</reference>
<accession>A0A7T2S9U2</accession>
<feature type="domain" description="Phage tail collar" evidence="1">
    <location>
        <begin position="1"/>
        <end position="53"/>
    </location>
</feature>
<evidence type="ECO:0000259" key="1">
    <source>
        <dbReference type="Pfam" id="PF07484"/>
    </source>
</evidence>
<protein>
    <submittedName>
        <fullName evidence="2">Phage tail protein</fullName>
    </submittedName>
</protein>
<sequence length="157" mass="16536">MFAGNFAPAGWMFCEGQLLPISEYDILFNLINTTYGGDGQSTFALPDMRGRIPLHAGNEFTLAEAGGVEEVTLTVNQIPAHTHAVPASSGTGFLASPADAVFAKHRDHKAFANGAPSLPMPPSMVSAAGGSQPHTNMPPYLCVNFIISLFGIYPSPT</sequence>
<gene>
    <name evidence="2" type="ORF">I6G66_28930</name>
</gene>
<dbReference type="AlphaFoldDB" id="A0A7T2S9U2"/>
<dbReference type="Proteomes" id="UP000594778">
    <property type="component" value="Chromosome"/>
</dbReference>
<evidence type="ECO:0000313" key="3">
    <source>
        <dbReference type="Proteomes" id="UP000594778"/>
    </source>
</evidence>
<organism evidence="2 3">
    <name type="scientific">Delftia acidovorans</name>
    <name type="common">Pseudomonas acidovorans</name>
    <name type="synonym">Comamonas acidovorans</name>
    <dbReference type="NCBI Taxonomy" id="80866"/>
    <lineage>
        <taxon>Bacteria</taxon>
        <taxon>Pseudomonadati</taxon>
        <taxon>Pseudomonadota</taxon>
        <taxon>Betaproteobacteria</taxon>
        <taxon>Burkholderiales</taxon>
        <taxon>Comamonadaceae</taxon>
        <taxon>Delftia</taxon>
    </lineage>
</organism>